<protein>
    <submittedName>
        <fullName evidence="2">GNAT family N-acetyltransferase</fullName>
        <ecNumber evidence="2">2.3.1.-</ecNumber>
    </submittedName>
</protein>
<dbReference type="EC" id="2.3.1.-" evidence="2"/>
<evidence type="ECO:0000259" key="1">
    <source>
        <dbReference type="PROSITE" id="PS51186"/>
    </source>
</evidence>
<organism evidence="2 3">
    <name type="scientific">Sneathia sanguinegens</name>
    <dbReference type="NCBI Taxonomy" id="40543"/>
    <lineage>
        <taxon>Bacteria</taxon>
        <taxon>Fusobacteriati</taxon>
        <taxon>Fusobacteriota</taxon>
        <taxon>Fusobacteriia</taxon>
        <taxon>Fusobacteriales</taxon>
        <taxon>Leptotrichiaceae</taxon>
        <taxon>Sneathia</taxon>
    </lineage>
</organism>
<keyword evidence="2" id="KW-0012">Acyltransferase</keyword>
<evidence type="ECO:0000313" key="3">
    <source>
        <dbReference type="Proteomes" id="UP001225134"/>
    </source>
</evidence>
<keyword evidence="3" id="KW-1185">Reference proteome</keyword>
<dbReference type="Proteomes" id="UP001225134">
    <property type="component" value="Unassembled WGS sequence"/>
</dbReference>
<dbReference type="EMBL" id="JASSPP010000001">
    <property type="protein sequence ID" value="MDK9580009.1"/>
    <property type="molecule type" value="Genomic_DNA"/>
</dbReference>
<proteinExistence type="predicted"/>
<dbReference type="Gene3D" id="3.40.630.30">
    <property type="match status" value="1"/>
</dbReference>
<gene>
    <name evidence="2" type="ORF">QQA45_00490</name>
</gene>
<dbReference type="Pfam" id="PF13508">
    <property type="entry name" value="Acetyltransf_7"/>
    <property type="match status" value="1"/>
</dbReference>
<feature type="domain" description="N-acetyltransferase" evidence="1">
    <location>
        <begin position="1"/>
        <end position="123"/>
    </location>
</feature>
<sequence length="124" mass="14581">MEIKTIVEIHNENFEKKVDLSYFESLTNIYNIYTIENKGYLILLDSVDVYEIFEIAVRIKEQSKGIGNKLMSLLPKDKDILLEVNEKNTKALALYKRQGFLQIYERKKYYGDFSAIIMKKVCVL</sequence>
<dbReference type="RefSeq" id="WP_285152419.1">
    <property type="nucleotide sequence ID" value="NZ_JASSPP010000001.1"/>
</dbReference>
<reference evidence="2 3" key="1">
    <citation type="submission" date="2023-06" db="EMBL/GenBank/DDBJ databases">
        <title>Antibody response to the Sneathia vaginalis cytopathogenic toxin A during pregnancy.</title>
        <authorList>
            <person name="Mccoy Z.T."/>
            <person name="Serrano M.G."/>
            <person name="Spaine K."/>
            <person name="Edwards D.J."/>
            <person name="Buck G.A."/>
            <person name="Jefferson K."/>
        </authorList>
    </citation>
    <scope>NUCLEOTIDE SEQUENCE [LARGE SCALE GENOMIC DNA]</scope>
    <source>
        <strain evidence="2 3">CCUG 42621</strain>
    </source>
</reference>
<name>A0ABT7HHL3_9FUSO</name>
<dbReference type="InterPro" id="IPR016181">
    <property type="entry name" value="Acyl_CoA_acyltransferase"/>
</dbReference>
<dbReference type="SUPFAM" id="SSF55729">
    <property type="entry name" value="Acyl-CoA N-acyltransferases (Nat)"/>
    <property type="match status" value="1"/>
</dbReference>
<evidence type="ECO:0000313" key="2">
    <source>
        <dbReference type="EMBL" id="MDK9580009.1"/>
    </source>
</evidence>
<keyword evidence="2" id="KW-0808">Transferase</keyword>
<accession>A0ABT7HHL3</accession>
<comment type="caution">
    <text evidence="2">The sequence shown here is derived from an EMBL/GenBank/DDBJ whole genome shotgun (WGS) entry which is preliminary data.</text>
</comment>
<dbReference type="GO" id="GO:0016746">
    <property type="term" value="F:acyltransferase activity"/>
    <property type="evidence" value="ECO:0007669"/>
    <property type="project" value="UniProtKB-KW"/>
</dbReference>
<dbReference type="InterPro" id="IPR000182">
    <property type="entry name" value="GNAT_dom"/>
</dbReference>
<dbReference type="PROSITE" id="PS51186">
    <property type="entry name" value="GNAT"/>
    <property type="match status" value="1"/>
</dbReference>